<gene>
    <name evidence="5" type="primary">pyrR</name>
    <name evidence="7" type="ORF">SAMN02745883_00224</name>
</gene>
<sequence length="186" mass="20792">MKGVICIMKVKAKILDEKAINRSLTRLAHEIIEKNKGVENVVLIGIHTRGVPLAKKIAEKIKQIENEDVLVGSLDITLYRDDLTKVDYNPVVNSTDISFDIENKCVVLVDDVIFTGRTIRAAMDAIMDIGRPKNIQLAVLVDRGHRELPIRPDYVGKNVPTSKKEVIGVHVSEVDGKNEVIIYEKN</sequence>
<reference evidence="7 8" key="1">
    <citation type="submission" date="2016-11" db="EMBL/GenBank/DDBJ databases">
        <authorList>
            <person name="Jaros S."/>
            <person name="Januszkiewicz K."/>
            <person name="Wedrychowicz H."/>
        </authorList>
    </citation>
    <scope>NUCLEOTIDE SEQUENCE [LARGE SCALE GENOMIC DNA]</scope>
    <source>
        <strain evidence="7 8">DSM 14501</strain>
    </source>
</reference>
<dbReference type="PANTHER" id="PTHR11608:SF0">
    <property type="entry name" value="BIFUNCTIONAL PROTEIN PYRR"/>
    <property type="match status" value="1"/>
</dbReference>
<dbReference type="NCBIfam" id="NF003549">
    <property type="entry name" value="PRK05205.1-5"/>
    <property type="match status" value="1"/>
</dbReference>
<evidence type="ECO:0000256" key="1">
    <source>
        <dbReference type="ARBA" id="ARBA00005565"/>
    </source>
</evidence>
<dbReference type="FunFam" id="3.40.50.2020:FF:000020">
    <property type="entry name" value="Bifunctional protein PyrR"/>
    <property type="match status" value="1"/>
</dbReference>
<comment type="subunit">
    <text evidence="5">Homodimer and homohexamer; in equilibrium.</text>
</comment>
<evidence type="ECO:0000313" key="8">
    <source>
        <dbReference type="Proteomes" id="UP000184082"/>
    </source>
</evidence>
<dbReference type="InterPro" id="IPR029057">
    <property type="entry name" value="PRTase-like"/>
</dbReference>
<dbReference type="GO" id="GO:0003723">
    <property type="term" value="F:RNA binding"/>
    <property type="evidence" value="ECO:0007669"/>
    <property type="project" value="UniProtKB-UniRule"/>
</dbReference>
<proteinExistence type="inferred from homology"/>
<evidence type="ECO:0000259" key="6">
    <source>
        <dbReference type="Pfam" id="PF00156"/>
    </source>
</evidence>
<evidence type="ECO:0000256" key="3">
    <source>
        <dbReference type="ARBA" id="ARBA00023015"/>
    </source>
</evidence>
<feature type="short sequence motif" description="PRPP-binding" evidence="5">
    <location>
        <begin position="106"/>
        <end position="118"/>
    </location>
</feature>
<dbReference type="NCBIfam" id="NF003545">
    <property type="entry name" value="PRK05205.1-1"/>
    <property type="match status" value="1"/>
</dbReference>
<keyword evidence="5 7" id="KW-0808">Transferase</keyword>
<dbReference type="EC" id="2.4.2.9" evidence="5"/>
<organism evidence="7 8">
    <name type="scientific">Caminicella sporogenes DSM 14501</name>
    <dbReference type="NCBI Taxonomy" id="1121266"/>
    <lineage>
        <taxon>Bacteria</taxon>
        <taxon>Bacillati</taxon>
        <taxon>Bacillota</taxon>
        <taxon>Clostridia</taxon>
        <taxon>Peptostreptococcales</taxon>
        <taxon>Caminicellaceae</taxon>
        <taxon>Caminicella</taxon>
    </lineage>
</organism>
<evidence type="ECO:0000256" key="4">
    <source>
        <dbReference type="ARBA" id="ARBA00023163"/>
    </source>
</evidence>
<dbReference type="CDD" id="cd06223">
    <property type="entry name" value="PRTases_typeI"/>
    <property type="match status" value="1"/>
</dbReference>
<dbReference type="GO" id="GO:0004845">
    <property type="term" value="F:uracil phosphoribosyltransferase activity"/>
    <property type="evidence" value="ECO:0007669"/>
    <property type="project" value="UniProtKB-UniRule"/>
</dbReference>
<comment type="function">
    <text evidence="5">Also displays a weak uracil phosphoribosyltransferase activity which is not physiologically significant.</text>
</comment>
<dbReference type="HAMAP" id="MF_01219">
    <property type="entry name" value="PyrR"/>
    <property type="match status" value="1"/>
</dbReference>
<name>A0A1M6LIW7_9FIRM</name>
<keyword evidence="8" id="KW-1185">Reference proteome</keyword>
<comment type="catalytic activity">
    <reaction evidence="5">
        <text>UMP + diphosphate = 5-phospho-alpha-D-ribose 1-diphosphate + uracil</text>
        <dbReference type="Rhea" id="RHEA:13017"/>
        <dbReference type="ChEBI" id="CHEBI:17568"/>
        <dbReference type="ChEBI" id="CHEBI:33019"/>
        <dbReference type="ChEBI" id="CHEBI:57865"/>
        <dbReference type="ChEBI" id="CHEBI:58017"/>
        <dbReference type="EC" id="2.4.2.9"/>
    </reaction>
</comment>
<keyword evidence="5 7" id="KW-0328">Glycosyltransferase</keyword>
<comment type="function">
    <text evidence="5">Regulates transcriptional attenuation of the pyrimidine nucleotide (pyr) operon by binding in a uridine-dependent manner to specific sites on pyr mRNA. This disrupts an antiterminator hairpin in the RNA and favors formation of a downstream transcription terminator, leading to a reduced expression of downstream genes.</text>
</comment>
<dbReference type="EMBL" id="FRAJ01000003">
    <property type="protein sequence ID" value="SHJ71141.1"/>
    <property type="molecule type" value="Genomic_DNA"/>
</dbReference>
<dbReference type="Proteomes" id="UP000184082">
    <property type="component" value="Unassembled WGS sequence"/>
</dbReference>
<dbReference type="AlphaFoldDB" id="A0A1M6LIW7"/>
<dbReference type="PANTHER" id="PTHR11608">
    <property type="entry name" value="BIFUNCTIONAL PROTEIN PYRR"/>
    <property type="match status" value="1"/>
</dbReference>
<feature type="domain" description="Phosphoribosyltransferase" evidence="6">
    <location>
        <begin position="13"/>
        <end position="171"/>
    </location>
</feature>
<dbReference type="InterPro" id="IPR023050">
    <property type="entry name" value="PyrR"/>
</dbReference>
<dbReference type="NCBIfam" id="NF003548">
    <property type="entry name" value="PRK05205.1-4"/>
    <property type="match status" value="1"/>
</dbReference>
<dbReference type="NCBIfam" id="NF003547">
    <property type="entry name" value="PRK05205.1-3"/>
    <property type="match status" value="1"/>
</dbReference>
<evidence type="ECO:0000313" key="7">
    <source>
        <dbReference type="EMBL" id="SHJ71141.1"/>
    </source>
</evidence>
<accession>A0A1M6LIW7</accession>
<dbReference type="GO" id="GO:0006353">
    <property type="term" value="P:DNA-templated transcription termination"/>
    <property type="evidence" value="ECO:0007669"/>
    <property type="project" value="UniProtKB-UniRule"/>
</dbReference>
<keyword evidence="2 5" id="KW-0806">Transcription termination</keyword>
<protein>
    <recommendedName>
        <fullName evidence="5">Bifunctional protein PyrR</fullName>
    </recommendedName>
    <domain>
        <recommendedName>
            <fullName evidence="5">Pyrimidine operon regulatory protein</fullName>
        </recommendedName>
    </domain>
    <domain>
        <recommendedName>
            <fullName evidence="5">Uracil phosphoribosyltransferase</fullName>
            <shortName evidence="5">UPRTase</shortName>
            <ecNumber evidence="5">2.4.2.9</ecNumber>
        </recommendedName>
    </domain>
</protein>
<evidence type="ECO:0000256" key="2">
    <source>
        <dbReference type="ARBA" id="ARBA00022472"/>
    </source>
</evidence>
<dbReference type="Pfam" id="PF00156">
    <property type="entry name" value="Pribosyltran"/>
    <property type="match status" value="1"/>
</dbReference>
<evidence type="ECO:0000256" key="5">
    <source>
        <dbReference type="HAMAP-Rule" id="MF_01219"/>
    </source>
</evidence>
<dbReference type="Gene3D" id="3.40.50.2020">
    <property type="match status" value="1"/>
</dbReference>
<dbReference type="SUPFAM" id="SSF53271">
    <property type="entry name" value="PRTase-like"/>
    <property type="match status" value="1"/>
</dbReference>
<keyword evidence="4 5" id="KW-0804">Transcription</keyword>
<keyword evidence="3 5" id="KW-0805">Transcription regulation</keyword>
<keyword evidence="5" id="KW-0694">RNA-binding</keyword>
<comment type="similarity">
    <text evidence="1 5">Belongs to the purine/pyrimidine phosphoribosyltransferase family. PyrR subfamily.</text>
</comment>
<dbReference type="STRING" id="1121266.SAMN02745883_00224"/>
<dbReference type="InterPro" id="IPR050137">
    <property type="entry name" value="PyrR_bifunctional"/>
</dbReference>
<dbReference type="InterPro" id="IPR000836">
    <property type="entry name" value="PRTase_dom"/>
</dbReference>